<protein>
    <submittedName>
        <fullName evidence="1">Uncharacterized protein</fullName>
    </submittedName>
</protein>
<evidence type="ECO:0000313" key="1">
    <source>
        <dbReference type="EMBL" id="GFS38097.1"/>
    </source>
</evidence>
<dbReference type="AlphaFoldDB" id="A0A7J0DLZ7"/>
<comment type="caution">
    <text evidence="1">The sequence shown here is derived from an EMBL/GenBank/DDBJ whole genome shotgun (WGS) entry which is preliminary data.</text>
</comment>
<dbReference type="Proteomes" id="UP000585474">
    <property type="component" value="Unassembled WGS sequence"/>
</dbReference>
<dbReference type="OrthoDB" id="1916282at2759"/>
<dbReference type="EMBL" id="BJWL01000300">
    <property type="protein sequence ID" value="GFS38097.1"/>
    <property type="molecule type" value="Genomic_DNA"/>
</dbReference>
<name>A0A7J0DLZ7_9ERIC</name>
<accession>A0A7J0DLZ7</accession>
<reference evidence="2" key="1">
    <citation type="submission" date="2019-07" db="EMBL/GenBank/DDBJ databases">
        <title>De Novo Assembly of kiwifruit Actinidia rufa.</title>
        <authorList>
            <person name="Sugita-Konishi S."/>
            <person name="Sato K."/>
            <person name="Mori E."/>
            <person name="Abe Y."/>
            <person name="Kisaki G."/>
            <person name="Hamano K."/>
            <person name="Suezawa K."/>
            <person name="Otani M."/>
            <person name="Fukuda T."/>
            <person name="Manabe T."/>
            <person name="Gomi K."/>
            <person name="Tabuchi M."/>
            <person name="Akimitsu K."/>
            <person name="Kataoka I."/>
        </authorList>
    </citation>
    <scope>NUCLEOTIDE SEQUENCE [LARGE SCALE GENOMIC DNA]</scope>
    <source>
        <strain evidence="2">cv. Fuchu</strain>
    </source>
</reference>
<dbReference type="Pfam" id="PF14009">
    <property type="entry name" value="PADRE"/>
    <property type="match status" value="1"/>
</dbReference>
<dbReference type="PANTHER" id="PTHR33148:SF33">
    <property type="entry name" value="DUF4228 DOMAIN PROTEIN"/>
    <property type="match status" value="1"/>
</dbReference>
<keyword evidence="2" id="KW-1185">Reference proteome</keyword>
<proteinExistence type="predicted"/>
<gene>
    <name evidence="1" type="ORF">Acr_00g0055640</name>
</gene>
<dbReference type="InterPro" id="IPR025322">
    <property type="entry name" value="PADRE_dom"/>
</dbReference>
<evidence type="ECO:0000313" key="2">
    <source>
        <dbReference type="Proteomes" id="UP000585474"/>
    </source>
</evidence>
<sequence>MGNCSLKGVSAVEGINPIRIMTDSGQILHFEGPKFVGEVLVDFPGYGIFRKVHVSSPLLDHEQLVRGQIYYLLPLGESMLARDSENALGLNKGKFVKEAEPVRMSTSAVNESAVEVLPPPRKGVWRVKLVIDTKQLGEILSEEVNTEALIEQMRLAANSASAVPKRTKINWAQWGLNWKPVLVNLFNQRSPDANEFILAT</sequence>
<organism evidence="1 2">
    <name type="scientific">Actinidia rufa</name>
    <dbReference type="NCBI Taxonomy" id="165716"/>
    <lineage>
        <taxon>Eukaryota</taxon>
        <taxon>Viridiplantae</taxon>
        <taxon>Streptophyta</taxon>
        <taxon>Embryophyta</taxon>
        <taxon>Tracheophyta</taxon>
        <taxon>Spermatophyta</taxon>
        <taxon>Magnoliopsida</taxon>
        <taxon>eudicotyledons</taxon>
        <taxon>Gunneridae</taxon>
        <taxon>Pentapetalae</taxon>
        <taxon>asterids</taxon>
        <taxon>Ericales</taxon>
        <taxon>Actinidiaceae</taxon>
        <taxon>Actinidia</taxon>
    </lineage>
</organism>
<dbReference type="PANTHER" id="PTHR33148">
    <property type="entry name" value="PLASTID MOVEMENT IMPAIRED PROTEIN-RELATED"/>
    <property type="match status" value="1"/>
</dbReference>